<dbReference type="Gene3D" id="3.40.50.410">
    <property type="entry name" value="von Willebrand factor, type A domain"/>
    <property type="match status" value="1"/>
</dbReference>
<dbReference type="InterPro" id="IPR051266">
    <property type="entry name" value="CLCR"/>
</dbReference>
<reference evidence="4" key="1">
    <citation type="submission" date="2020-05" db="EMBL/GenBank/DDBJ databases">
        <title>Identification of trans-AT polyketide cluster in two marine bacteria, producers of a novel glutaramide-containing polyketide sesbanimide D and analogs.</title>
        <authorList>
            <person name="Kacar D."/>
            <person name="Rodriguez P."/>
            <person name="Canedo L."/>
            <person name="Gonzalez E."/>
            <person name="Galan B."/>
            <person name="De La Calle F."/>
            <person name="Garcia J.L."/>
        </authorList>
    </citation>
    <scope>NUCLEOTIDE SEQUENCE</scope>
    <source>
        <strain evidence="4">PHM038</strain>
    </source>
</reference>
<dbReference type="InterPro" id="IPR022156">
    <property type="entry name" value="Uncharacterised_YfbK_N"/>
</dbReference>
<evidence type="ECO:0000256" key="1">
    <source>
        <dbReference type="SAM" id="MobiDB-lite"/>
    </source>
</evidence>
<dbReference type="InterPro" id="IPR036465">
    <property type="entry name" value="vWFA_dom_sf"/>
</dbReference>
<comment type="caution">
    <text evidence="4">The sequence shown here is derived from an EMBL/GenBank/DDBJ whole genome shotgun (WGS) entry which is preliminary data.</text>
</comment>
<proteinExistence type="predicted"/>
<feature type="domain" description="VWFA" evidence="3">
    <location>
        <begin position="331"/>
        <end position="509"/>
    </location>
</feature>
<dbReference type="CDD" id="cd01465">
    <property type="entry name" value="vWA_subgroup"/>
    <property type="match status" value="1"/>
</dbReference>
<dbReference type="Pfam" id="PF00092">
    <property type="entry name" value="VWA"/>
    <property type="match status" value="1"/>
</dbReference>
<dbReference type="InterPro" id="IPR021908">
    <property type="entry name" value="YfbK_C"/>
</dbReference>
<dbReference type="AlphaFoldDB" id="A0A926P1C7"/>
<dbReference type="Pfam" id="PF12034">
    <property type="entry name" value="YfbK_C"/>
    <property type="match status" value="1"/>
</dbReference>
<dbReference type="PANTHER" id="PTHR10579">
    <property type="entry name" value="CALCIUM-ACTIVATED CHLORIDE CHANNEL REGULATOR"/>
    <property type="match status" value="1"/>
</dbReference>
<dbReference type="SMART" id="SM00327">
    <property type="entry name" value="VWA"/>
    <property type="match status" value="1"/>
</dbReference>
<dbReference type="PANTHER" id="PTHR10579:SF43">
    <property type="entry name" value="ZINC FINGER (C3HC4-TYPE RING FINGER) FAMILY PROTEIN"/>
    <property type="match status" value="1"/>
</dbReference>
<dbReference type="RefSeq" id="WP_190292391.1">
    <property type="nucleotide sequence ID" value="NZ_JABFCZ010000016.1"/>
</dbReference>
<sequence length="699" mass="75174">MTDELEKLKAAFRQERASDPDPDARHAAIHAAMLQFEELEQEKSETAGQGSAAPVRLKTRAGEFAARILRRFSMTLTRSRLSYILAGSVSLAAIVLVVNLNSGNLPGLSSWRGKQQEQPASAGGGLLSLHSGESEVPVPAPPMEELAEPDVSYDVAADSSAAPASGAVAPMAAAPSLAARKMTDGRARSMQKTRELRSVGGLVSSNIAPGTDALTPVYQDQGRDRFSNVPDNPVKRVADDPVSTFSADVDTASYAFIRGSLNMGVLPPKDAVRIEEMINYFDYDYPVPADRSQPFKADVSIMPTPWNAETRLLRIGIKGYEIERAEAPKANLVFLIDTSGSMDAPDKLPLLRQAFRMLVSNLRPDDLVSIVTYAGSAGTVLEPTKASETGKIMAALDNLSAGGSTAGGEGIRQAYQLAEEHMDKTGINRVILATDGDFNVGISDPEQLKDFVERKRDTGVTLSVLGFGRGNYNDLLMQELAQNGNGNASYIDTLSEARKVLVDEASSTLFPIAKDVKFQVEFNPAEVSEYRLIGYETRKLEREDFNNDKVDAGDIGAGHTVTALYEFRPASASGALIEPLRYQSEAKPASADTTDEIAFLKIRYKLPDEDVSKLITTPIGADAVKDKIPDASNDTRFAAAVAGFGEILKGGKYTGTYSLDDVLALAASARGNDPYNYRGSFLELVRLAKSAGAMEPLKK</sequence>
<evidence type="ECO:0000259" key="3">
    <source>
        <dbReference type="PROSITE" id="PS50234"/>
    </source>
</evidence>
<dbReference type="Proteomes" id="UP000598467">
    <property type="component" value="Unassembled WGS sequence"/>
</dbReference>
<name>A0A926P1C7_9HYPH</name>
<evidence type="ECO:0000256" key="2">
    <source>
        <dbReference type="SAM" id="Phobius"/>
    </source>
</evidence>
<evidence type="ECO:0000313" key="4">
    <source>
        <dbReference type="EMBL" id="MBD1547638.1"/>
    </source>
</evidence>
<keyword evidence="2" id="KW-0812">Transmembrane</keyword>
<gene>
    <name evidence="4" type="ORF">HK439_15325</name>
</gene>
<dbReference type="SUPFAM" id="SSF53300">
    <property type="entry name" value="vWA-like"/>
    <property type="match status" value="1"/>
</dbReference>
<feature type="region of interest" description="Disordered" evidence="1">
    <location>
        <begin position="109"/>
        <end position="145"/>
    </location>
</feature>
<keyword evidence="2" id="KW-0472">Membrane</keyword>
<organism evidence="4 5">
    <name type="scientific">Roseibium aggregatum</name>
    <dbReference type="NCBI Taxonomy" id="187304"/>
    <lineage>
        <taxon>Bacteria</taxon>
        <taxon>Pseudomonadati</taxon>
        <taxon>Pseudomonadota</taxon>
        <taxon>Alphaproteobacteria</taxon>
        <taxon>Hyphomicrobiales</taxon>
        <taxon>Stappiaceae</taxon>
        <taxon>Roseibium</taxon>
    </lineage>
</organism>
<dbReference type="InterPro" id="IPR002035">
    <property type="entry name" value="VWF_A"/>
</dbReference>
<protein>
    <submittedName>
        <fullName evidence="4">VWA domain-containing protein</fullName>
    </submittedName>
</protein>
<dbReference type="PROSITE" id="PS50234">
    <property type="entry name" value="VWFA"/>
    <property type="match status" value="1"/>
</dbReference>
<feature type="transmembrane region" description="Helical" evidence="2">
    <location>
        <begin position="81"/>
        <end position="100"/>
    </location>
</feature>
<accession>A0A926P1C7</accession>
<dbReference type="EMBL" id="JABFCZ010000016">
    <property type="protein sequence ID" value="MBD1547638.1"/>
    <property type="molecule type" value="Genomic_DNA"/>
</dbReference>
<evidence type="ECO:0000313" key="5">
    <source>
        <dbReference type="Proteomes" id="UP000598467"/>
    </source>
</evidence>
<dbReference type="Pfam" id="PF12450">
    <property type="entry name" value="vWF_A"/>
    <property type="match status" value="1"/>
</dbReference>
<keyword evidence="2" id="KW-1133">Transmembrane helix</keyword>